<reference evidence="1" key="1">
    <citation type="journal article" date="2020" name="New Phytol.">
        <title>Comparative genomics reveals dynamic genome evolution in host specialist ectomycorrhizal fungi.</title>
        <authorList>
            <person name="Lofgren L.A."/>
            <person name="Nguyen N.H."/>
            <person name="Vilgalys R."/>
            <person name="Ruytinx J."/>
            <person name="Liao H.L."/>
            <person name="Branco S."/>
            <person name="Kuo A."/>
            <person name="LaButti K."/>
            <person name="Lipzen A."/>
            <person name="Andreopoulos W."/>
            <person name="Pangilinan J."/>
            <person name="Riley R."/>
            <person name="Hundley H."/>
            <person name="Na H."/>
            <person name="Barry K."/>
            <person name="Grigoriev I.V."/>
            <person name="Stajich J.E."/>
            <person name="Kennedy P.G."/>
        </authorList>
    </citation>
    <scope>NUCLEOTIDE SEQUENCE</scope>
    <source>
        <strain evidence="1">FC203</strain>
    </source>
</reference>
<sequence length="83" mass="8979">TSQRLGKIPLVIGMPVIISHNFDVDGGIVNGCQGILKSIRYTLDLQGNRHAISCVVHSTSTTDNVLPHLPPNYVVALQDTVEM</sequence>
<dbReference type="EMBL" id="JABBWK010000188">
    <property type="protein sequence ID" value="KAG1887963.1"/>
    <property type="molecule type" value="Genomic_DNA"/>
</dbReference>
<dbReference type="AlphaFoldDB" id="A0AAD4HCF3"/>
<keyword evidence="2" id="KW-1185">Reference proteome</keyword>
<dbReference type="RefSeq" id="XP_041217039.1">
    <property type="nucleotide sequence ID" value="XM_041373318.1"/>
</dbReference>
<dbReference type="Proteomes" id="UP001195769">
    <property type="component" value="Unassembled WGS sequence"/>
</dbReference>
<name>A0AAD4HCF3_9AGAM</name>
<proteinExistence type="predicted"/>
<gene>
    <name evidence="1" type="ORF">F5891DRAFT_892653</name>
</gene>
<organism evidence="1 2">
    <name type="scientific">Suillus fuscotomentosus</name>
    <dbReference type="NCBI Taxonomy" id="1912939"/>
    <lineage>
        <taxon>Eukaryota</taxon>
        <taxon>Fungi</taxon>
        <taxon>Dikarya</taxon>
        <taxon>Basidiomycota</taxon>
        <taxon>Agaricomycotina</taxon>
        <taxon>Agaricomycetes</taxon>
        <taxon>Agaricomycetidae</taxon>
        <taxon>Boletales</taxon>
        <taxon>Suillineae</taxon>
        <taxon>Suillaceae</taxon>
        <taxon>Suillus</taxon>
    </lineage>
</organism>
<evidence type="ECO:0000313" key="2">
    <source>
        <dbReference type="Proteomes" id="UP001195769"/>
    </source>
</evidence>
<accession>A0AAD4HCF3</accession>
<feature type="non-terminal residue" evidence="1">
    <location>
        <position position="1"/>
    </location>
</feature>
<evidence type="ECO:0000313" key="1">
    <source>
        <dbReference type="EMBL" id="KAG1887963.1"/>
    </source>
</evidence>
<feature type="non-terminal residue" evidence="1">
    <location>
        <position position="83"/>
    </location>
</feature>
<dbReference type="GeneID" id="64667616"/>
<protein>
    <submittedName>
        <fullName evidence="1">Uncharacterized protein</fullName>
    </submittedName>
</protein>
<comment type="caution">
    <text evidence="1">The sequence shown here is derived from an EMBL/GenBank/DDBJ whole genome shotgun (WGS) entry which is preliminary data.</text>
</comment>